<evidence type="ECO:0000256" key="3">
    <source>
        <dbReference type="ARBA" id="ARBA00023163"/>
    </source>
</evidence>
<dbReference type="InterPro" id="IPR036388">
    <property type="entry name" value="WH-like_DNA-bd_sf"/>
</dbReference>
<dbReference type="PROSITE" id="PS51118">
    <property type="entry name" value="HTH_HXLR"/>
    <property type="match status" value="1"/>
</dbReference>
<dbReference type="EMBL" id="SOFF01000057">
    <property type="protein sequence ID" value="TFB82531.1"/>
    <property type="molecule type" value="Genomic_DNA"/>
</dbReference>
<proteinExistence type="predicted"/>
<dbReference type="PANTHER" id="PTHR33204">
    <property type="entry name" value="TRANSCRIPTIONAL REGULATOR, MARR FAMILY"/>
    <property type="match status" value="1"/>
</dbReference>
<dbReference type="InterPro" id="IPR036390">
    <property type="entry name" value="WH_DNA-bd_sf"/>
</dbReference>
<sequence>MFIIPVATFSILKWRYNEDMPIKRTYADLGDACATSHAMELIAEHWGYIVIRELFLGPKRFSELFDSARGITPTMLTTRLRDLDDRGIVTSRLLDPPARVRVYDLTEWGRDLESIMHALGRWAQRSPSLPQEGGLTPDAAVLAMRTMAPPHPLDPPVQLQLRLSDSRGRNEIAYDYFIDWGSDGFHADRGRLPNPITRISIDATSWANALFNGAALPREAVQGDPAPLDRFIRSMSPAQR</sequence>
<accession>A0A5F0CZA9</accession>
<dbReference type="PANTHER" id="PTHR33204:SF18">
    <property type="entry name" value="TRANSCRIPTIONAL REGULATORY PROTEIN"/>
    <property type="match status" value="1"/>
</dbReference>
<evidence type="ECO:0000256" key="1">
    <source>
        <dbReference type="ARBA" id="ARBA00023015"/>
    </source>
</evidence>
<organism evidence="5 6">
    <name type="scientific">Cryobacterium luteum</name>
    <dbReference type="NCBI Taxonomy" id="1424661"/>
    <lineage>
        <taxon>Bacteria</taxon>
        <taxon>Bacillati</taxon>
        <taxon>Actinomycetota</taxon>
        <taxon>Actinomycetes</taxon>
        <taxon>Micrococcales</taxon>
        <taxon>Microbacteriaceae</taxon>
        <taxon>Cryobacterium</taxon>
    </lineage>
</organism>
<dbReference type="Proteomes" id="UP000297654">
    <property type="component" value="Unassembled WGS sequence"/>
</dbReference>
<keyword evidence="2" id="KW-0238">DNA-binding</keyword>
<evidence type="ECO:0000259" key="4">
    <source>
        <dbReference type="PROSITE" id="PS51118"/>
    </source>
</evidence>
<protein>
    <submittedName>
        <fullName evidence="5">Transcriptional regulator</fullName>
    </submittedName>
</protein>
<evidence type="ECO:0000313" key="6">
    <source>
        <dbReference type="Proteomes" id="UP000297654"/>
    </source>
</evidence>
<evidence type="ECO:0000256" key="2">
    <source>
        <dbReference type="ARBA" id="ARBA00023125"/>
    </source>
</evidence>
<dbReference type="OrthoDB" id="9792527at2"/>
<keyword evidence="1" id="KW-0805">Transcription regulation</keyword>
<dbReference type="Gene3D" id="1.10.10.10">
    <property type="entry name" value="Winged helix-like DNA-binding domain superfamily/Winged helix DNA-binding domain"/>
    <property type="match status" value="1"/>
</dbReference>
<name>A0A5F0CZA9_9MICO</name>
<evidence type="ECO:0000313" key="5">
    <source>
        <dbReference type="EMBL" id="TFB82531.1"/>
    </source>
</evidence>
<feature type="domain" description="HTH hxlR-type" evidence="4">
    <location>
        <begin position="33"/>
        <end position="131"/>
    </location>
</feature>
<dbReference type="GO" id="GO:0003677">
    <property type="term" value="F:DNA binding"/>
    <property type="evidence" value="ECO:0007669"/>
    <property type="project" value="UniProtKB-KW"/>
</dbReference>
<gene>
    <name evidence="5" type="ORF">E3O10_17270</name>
</gene>
<dbReference type="AlphaFoldDB" id="A0A5F0CZA9"/>
<dbReference type="InterPro" id="IPR002577">
    <property type="entry name" value="HTH_HxlR"/>
</dbReference>
<keyword evidence="3" id="KW-0804">Transcription</keyword>
<reference evidence="5 6" key="1">
    <citation type="submission" date="2019-03" db="EMBL/GenBank/DDBJ databases">
        <title>Genomics of glacier-inhabiting Cryobacterium strains.</title>
        <authorList>
            <person name="Liu Q."/>
            <person name="Xin Y.-H."/>
        </authorList>
    </citation>
    <scope>NUCLEOTIDE SEQUENCE [LARGE SCALE GENOMIC DNA]</scope>
    <source>
        <strain evidence="5 6">Hh15</strain>
    </source>
</reference>
<dbReference type="SUPFAM" id="SSF46785">
    <property type="entry name" value="Winged helix' DNA-binding domain"/>
    <property type="match status" value="1"/>
</dbReference>
<dbReference type="Pfam" id="PF01638">
    <property type="entry name" value="HxlR"/>
    <property type="match status" value="1"/>
</dbReference>
<keyword evidence="6" id="KW-1185">Reference proteome</keyword>
<comment type="caution">
    <text evidence="5">The sequence shown here is derived from an EMBL/GenBank/DDBJ whole genome shotgun (WGS) entry which is preliminary data.</text>
</comment>